<feature type="domain" description="FAD-binding PCMH-type" evidence="7">
    <location>
        <begin position="64"/>
        <end position="258"/>
    </location>
</feature>
<dbReference type="InterPro" id="IPR006094">
    <property type="entry name" value="Oxid_FAD_bind_N"/>
</dbReference>
<dbReference type="InterPro" id="IPR036318">
    <property type="entry name" value="FAD-bd_PCMH-like_sf"/>
</dbReference>
<dbReference type="Proteomes" id="UP001430848">
    <property type="component" value="Unassembled WGS sequence"/>
</dbReference>
<evidence type="ECO:0000313" key="8">
    <source>
        <dbReference type="EMBL" id="KAK7719019.1"/>
    </source>
</evidence>
<dbReference type="SUPFAM" id="SSF56176">
    <property type="entry name" value="FAD-binding/transporter-associated domain-like"/>
    <property type="match status" value="1"/>
</dbReference>
<name>A0ABR1NXC6_DIAER</name>
<dbReference type="PANTHER" id="PTHR42973">
    <property type="entry name" value="BINDING OXIDOREDUCTASE, PUTATIVE (AFU_ORTHOLOGUE AFUA_1G17690)-RELATED"/>
    <property type="match status" value="1"/>
</dbReference>
<dbReference type="InterPro" id="IPR016166">
    <property type="entry name" value="FAD-bd_PCMH"/>
</dbReference>
<reference evidence="8 9" key="1">
    <citation type="submission" date="2024-02" db="EMBL/GenBank/DDBJ databases">
        <title>De novo assembly and annotation of 12 fungi associated with fruit tree decline syndrome in Ontario, Canada.</title>
        <authorList>
            <person name="Sulman M."/>
            <person name="Ellouze W."/>
            <person name="Ilyukhin E."/>
        </authorList>
    </citation>
    <scope>NUCLEOTIDE SEQUENCE [LARGE SCALE GENOMIC DNA]</scope>
    <source>
        <strain evidence="8 9">M169</strain>
    </source>
</reference>
<feature type="chain" id="PRO_5047010780" description="FAD-binding PCMH-type domain-containing protein" evidence="6">
    <location>
        <begin position="25"/>
        <end position="357"/>
    </location>
</feature>
<keyword evidence="4" id="KW-0274">FAD</keyword>
<evidence type="ECO:0000256" key="1">
    <source>
        <dbReference type="ARBA" id="ARBA00001974"/>
    </source>
</evidence>
<keyword evidence="3" id="KW-0285">Flavoprotein</keyword>
<dbReference type="PANTHER" id="PTHR42973:SF9">
    <property type="entry name" value="FAD-BINDING PCMH-TYPE DOMAIN-CONTAINING PROTEIN-RELATED"/>
    <property type="match status" value="1"/>
</dbReference>
<comment type="similarity">
    <text evidence="2">Belongs to the oxygen-dependent FAD-linked oxidoreductase family.</text>
</comment>
<comment type="caution">
    <text evidence="8">The sequence shown here is derived from an EMBL/GenBank/DDBJ whole genome shotgun (WGS) entry which is preliminary data.</text>
</comment>
<organism evidence="8 9">
    <name type="scientific">Diaporthe eres</name>
    <name type="common">Phomopsis oblonga</name>
    <dbReference type="NCBI Taxonomy" id="83184"/>
    <lineage>
        <taxon>Eukaryota</taxon>
        <taxon>Fungi</taxon>
        <taxon>Dikarya</taxon>
        <taxon>Ascomycota</taxon>
        <taxon>Pezizomycotina</taxon>
        <taxon>Sordariomycetes</taxon>
        <taxon>Sordariomycetidae</taxon>
        <taxon>Diaporthales</taxon>
        <taxon>Diaporthaceae</taxon>
        <taxon>Diaporthe</taxon>
        <taxon>Diaporthe eres species complex</taxon>
    </lineage>
</organism>
<dbReference type="EMBL" id="JAKNSF020000083">
    <property type="protein sequence ID" value="KAK7719019.1"/>
    <property type="molecule type" value="Genomic_DNA"/>
</dbReference>
<dbReference type="Gene3D" id="3.40.462.20">
    <property type="match status" value="1"/>
</dbReference>
<evidence type="ECO:0000256" key="6">
    <source>
        <dbReference type="SAM" id="SignalP"/>
    </source>
</evidence>
<evidence type="ECO:0000256" key="4">
    <source>
        <dbReference type="ARBA" id="ARBA00022827"/>
    </source>
</evidence>
<dbReference type="Gene3D" id="3.30.465.10">
    <property type="match status" value="1"/>
</dbReference>
<keyword evidence="5" id="KW-0560">Oxidoreductase</keyword>
<evidence type="ECO:0000256" key="2">
    <source>
        <dbReference type="ARBA" id="ARBA00005466"/>
    </source>
</evidence>
<evidence type="ECO:0000259" key="7">
    <source>
        <dbReference type="PROSITE" id="PS51387"/>
    </source>
</evidence>
<evidence type="ECO:0000256" key="5">
    <source>
        <dbReference type="ARBA" id="ARBA00023002"/>
    </source>
</evidence>
<gene>
    <name evidence="8" type="ORF">SLS63_010263</name>
</gene>
<keyword evidence="6" id="KW-0732">Signal</keyword>
<dbReference type="Pfam" id="PF01565">
    <property type="entry name" value="FAD_binding_4"/>
    <property type="match status" value="1"/>
</dbReference>
<keyword evidence="9" id="KW-1185">Reference proteome</keyword>
<evidence type="ECO:0000313" key="9">
    <source>
        <dbReference type="Proteomes" id="UP001430848"/>
    </source>
</evidence>
<dbReference type="InterPro" id="IPR016169">
    <property type="entry name" value="FAD-bd_PCMH_sub2"/>
</dbReference>
<accession>A0ABR1NXC6</accession>
<proteinExistence type="inferred from homology"/>
<protein>
    <recommendedName>
        <fullName evidence="7">FAD-binding PCMH-type domain-containing protein</fullName>
    </recommendedName>
</protein>
<dbReference type="PROSITE" id="PS51387">
    <property type="entry name" value="FAD_PCMH"/>
    <property type="match status" value="1"/>
</dbReference>
<comment type="cofactor">
    <cofactor evidence="1">
        <name>FAD</name>
        <dbReference type="ChEBI" id="CHEBI:57692"/>
    </cofactor>
</comment>
<feature type="signal peptide" evidence="6">
    <location>
        <begin position="1"/>
        <end position="24"/>
    </location>
</feature>
<dbReference type="InterPro" id="IPR050416">
    <property type="entry name" value="FAD-linked_Oxidoreductase"/>
</dbReference>
<sequence>MVILRRLSVLLWALLALGDATASARPPTGQQIAEDLRSELSTASEVISPSEACYATDFTPRYNIAAPPIYTVAVKPALVTDVQTIVKYALSNNISLLTTGGGHGYSTSLSRMLAGINLDLGNFKTIEVDTATGTMTIGGAVRASEVATALQSAGMEINGVKGAGFNYGIATSLTYSIYPATNGGQTMNADMVFPGALNGSVWQLVKSLAESQPKELSIGLGIRYSPDAGIIIAANFIYAGPQEKGTALIQPFLDLQPLDLNISTVAWKDIPAVASYGAILEVGCIPGVFYVPNTVNLYQIEVENLVRVVEYMDSTMAASATLASGGSVVWQQYAPYGFRLQNQASSAFPHRDAVAFV</sequence>
<evidence type="ECO:0000256" key="3">
    <source>
        <dbReference type="ARBA" id="ARBA00022630"/>
    </source>
</evidence>